<feature type="compositionally biased region" description="Low complexity" evidence="1">
    <location>
        <begin position="108"/>
        <end position="122"/>
    </location>
</feature>
<gene>
    <name evidence="2" type="ordered locus">SPO2968</name>
</gene>
<reference evidence="2 3" key="1">
    <citation type="journal article" date="2004" name="Nature">
        <title>Genome sequence of Silicibacter pomeroyi reveals adaptations to the marine environment.</title>
        <authorList>
            <person name="Moran M.A."/>
            <person name="Buchan A."/>
            <person name="Gonzalez J.M."/>
            <person name="Heidelberg J.F."/>
            <person name="Whitman W.B."/>
            <person name="Kiene R.P."/>
            <person name="Henriksen J.R."/>
            <person name="King G.M."/>
            <person name="Belas R."/>
            <person name="Fuqua C."/>
            <person name="Brinkac L."/>
            <person name="Lewis M."/>
            <person name="Johri S."/>
            <person name="Weaver B."/>
            <person name="Pai G."/>
            <person name="Eisen J.A."/>
            <person name="Rahe E."/>
            <person name="Sheldon W.M."/>
            <person name="Ye W."/>
            <person name="Miller T.R."/>
            <person name="Carlton J."/>
            <person name="Rasko D.A."/>
            <person name="Paulsen I.T."/>
            <person name="Ren Q."/>
            <person name="Daugherty S.C."/>
            <person name="Deboy R.T."/>
            <person name="Dodson R.J."/>
            <person name="Durkin A.S."/>
            <person name="Madupu R."/>
            <person name="Nelson W.C."/>
            <person name="Sullivan S.A."/>
            <person name="Rosovitz M.J."/>
            <person name="Haft D.H."/>
            <person name="Selengut J."/>
            <person name="Ward N."/>
        </authorList>
    </citation>
    <scope>NUCLEOTIDE SEQUENCE [LARGE SCALE GENOMIC DNA]</scope>
    <source>
        <strain evidence="3">ATCC 700808 / DSM 15171 / DSS-3</strain>
    </source>
</reference>
<keyword evidence="3" id="KW-1185">Reference proteome</keyword>
<reference evidence="2 3" key="2">
    <citation type="journal article" date="2014" name="Stand. Genomic Sci.">
        <title>An updated genome annotation for the model marine bacterium Ruegeria pomeroyi DSS-3.</title>
        <authorList>
            <person name="Rivers A.R."/>
            <person name="Smith C.B."/>
            <person name="Moran M.A."/>
        </authorList>
    </citation>
    <scope>GENOME REANNOTATION</scope>
    <source>
        <strain evidence="3">ATCC 700808 / DSM 15171 / DSS-3</strain>
    </source>
</reference>
<accession>Q5LP81</accession>
<evidence type="ECO:0000313" key="2">
    <source>
        <dbReference type="EMBL" id="AAV96207.1"/>
    </source>
</evidence>
<evidence type="ECO:0000313" key="3">
    <source>
        <dbReference type="Proteomes" id="UP000001023"/>
    </source>
</evidence>
<evidence type="ECO:0008006" key="4">
    <source>
        <dbReference type="Google" id="ProtNLM"/>
    </source>
</evidence>
<proteinExistence type="predicted"/>
<name>Q5LP81_RUEPO</name>
<dbReference type="STRING" id="246200.SPO2968"/>
<feature type="region of interest" description="Disordered" evidence="1">
    <location>
        <begin position="154"/>
        <end position="175"/>
    </location>
</feature>
<protein>
    <recommendedName>
        <fullName evidence="4">Excalibur calcium-binding domain-containing protein</fullName>
    </recommendedName>
</protein>
<dbReference type="PaxDb" id="246200-SPO2968"/>
<organism evidence="2 3">
    <name type="scientific">Ruegeria pomeroyi (strain ATCC 700808 / DSM 15171 / DSS-3)</name>
    <name type="common">Silicibacter pomeroyi</name>
    <dbReference type="NCBI Taxonomy" id="246200"/>
    <lineage>
        <taxon>Bacteria</taxon>
        <taxon>Pseudomonadati</taxon>
        <taxon>Pseudomonadota</taxon>
        <taxon>Alphaproteobacteria</taxon>
        <taxon>Rhodobacterales</taxon>
        <taxon>Roseobacteraceae</taxon>
        <taxon>Ruegeria</taxon>
    </lineage>
</organism>
<dbReference type="eggNOG" id="ENOG5031QJH">
    <property type="taxonomic scope" value="Bacteria"/>
</dbReference>
<feature type="region of interest" description="Disordered" evidence="1">
    <location>
        <begin position="268"/>
        <end position="295"/>
    </location>
</feature>
<evidence type="ECO:0000256" key="1">
    <source>
        <dbReference type="SAM" id="MobiDB-lite"/>
    </source>
</evidence>
<dbReference type="HOGENOM" id="CLU_095304_0_0_5"/>
<dbReference type="AlphaFoldDB" id="Q5LP81"/>
<dbReference type="Proteomes" id="UP000001023">
    <property type="component" value="Chromosome"/>
</dbReference>
<sequence length="303" mass="31262">MGRGRSAEYGLCAGTGRGLCGQALKMVVNLSAKQKSRTATMRVFYLVPVIGVLAACDPAIPDSAAGVGFNTPEYQAQREAVLQGQTVTGDPLIPPSAVSSEGLPPLDPSTAAPTATAPLQAPTQTAAYVPQPGDTSDDIARETAAALAAANGNSGVAPVEASPSNPAPALVSNPGISDEQDFQAVASRESIQSDAERIAQNRASYQVVAPTALPQRDTDGSPNVVQYALSTSHPKGTQIYSRAGFNLAAKAQRNCAAFASPDQAQIEFLSNGGPQRDRKGLDPDGDGYACGWDPAPFRRAVQN</sequence>
<dbReference type="EMBL" id="CP000031">
    <property type="protein sequence ID" value="AAV96207.1"/>
    <property type="molecule type" value="Genomic_DNA"/>
</dbReference>
<feature type="region of interest" description="Disordered" evidence="1">
    <location>
        <begin position="87"/>
        <end position="122"/>
    </location>
</feature>
<dbReference type="KEGG" id="sil:SPO2968"/>